<evidence type="ECO:0000256" key="4">
    <source>
        <dbReference type="ARBA" id="ARBA00022741"/>
    </source>
</evidence>
<dbReference type="InterPro" id="IPR014729">
    <property type="entry name" value="Rossmann-like_a/b/a_fold"/>
</dbReference>
<protein>
    <recommendedName>
        <fullName evidence="1">tRNA(Ile)-lysidine synthetase</fullName>
        <ecNumber evidence="1">6.3.4.19</ecNumber>
    </recommendedName>
</protein>
<evidence type="ECO:0000256" key="2">
    <source>
        <dbReference type="ARBA" id="ARBA00022598"/>
    </source>
</evidence>
<reference evidence="8 9" key="1">
    <citation type="submission" date="2022-09" db="EMBL/GenBank/DDBJ databases">
        <authorList>
            <person name="Palmer J.M."/>
        </authorList>
    </citation>
    <scope>NUCLEOTIDE SEQUENCE [LARGE SCALE GENOMIC DNA]</scope>
    <source>
        <strain evidence="8 9">DSM 7382</strain>
    </source>
</reference>
<dbReference type="Pfam" id="PF01171">
    <property type="entry name" value="ATP_bind_3"/>
    <property type="match status" value="1"/>
</dbReference>
<evidence type="ECO:0000256" key="3">
    <source>
        <dbReference type="ARBA" id="ARBA00022694"/>
    </source>
</evidence>
<dbReference type="AlphaFoldDB" id="A0AAW0GL68"/>
<comment type="caution">
    <text evidence="8">The sequence shown here is derived from an EMBL/GenBank/DDBJ whole genome shotgun (WGS) entry which is preliminary data.</text>
</comment>
<dbReference type="InterPro" id="IPR012795">
    <property type="entry name" value="tRNA_Ile_lys_synt_N"/>
</dbReference>
<evidence type="ECO:0000256" key="6">
    <source>
        <dbReference type="ARBA" id="ARBA00048539"/>
    </source>
</evidence>
<dbReference type="Gene3D" id="3.40.50.620">
    <property type="entry name" value="HUPs"/>
    <property type="match status" value="1"/>
</dbReference>
<keyword evidence="2" id="KW-0436">Ligase</keyword>
<evidence type="ECO:0000259" key="7">
    <source>
        <dbReference type="Pfam" id="PF01171"/>
    </source>
</evidence>
<dbReference type="GO" id="GO:0008033">
    <property type="term" value="P:tRNA processing"/>
    <property type="evidence" value="ECO:0007669"/>
    <property type="project" value="UniProtKB-KW"/>
</dbReference>
<keyword evidence="4" id="KW-0547">Nucleotide-binding</keyword>
<sequence>MANQASRLASQFCVPHVTTSIPWGVHPFPPKPTHGSMETMARRGRFNRLFDTMTTLQSSCLALGQHADDQVETTILRMGKGTGLLGASGMPFVRRWGMGGMNELDFNGYDGMRRYMIRPFLEIPKDRILATCEANHLDYVIDKTNFQPEVALRNQIRNILTEQSKSPIPGGERRNEVPKPVLPGTAQFQRAIEHLGRGALETKGYAALYAPMKTLQDNAQALSIQVTDILRRSILHSPPSTALIPMVALHQITAPEVRIALTRRLIRYLSPYPWGHLAAEVKGRRIAYEQLVEKVWAGAKDDPYHSWSFGSYVLWSPVTITSKGFVRYRRPDPGERMAWFLSREPPRSQEQRGQKERMNPLVLDVTPTLKSQLKQERVARILYDCRFLITFHLNRMPKWLQEEFDDQTKEPRIIIRNSSKFFLPQVILKRTGFDDLVLLTAKWDDRQPGFQSFLWACAERVRWIDATFVRPYSHV</sequence>
<gene>
    <name evidence="8" type="ORF">QCA50_003550</name>
</gene>
<evidence type="ECO:0000256" key="5">
    <source>
        <dbReference type="ARBA" id="ARBA00022840"/>
    </source>
</evidence>
<keyword evidence="3" id="KW-0819">tRNA processing</keyword>
<dbReference type="CDD" id="cd01992">
    <property type="entry name" value="TilS_N"/>
    <property type="match status" value="1"/>
</dbReference>
<dbReference type="InterPro" id="IPR011063">
    <property type="entry name" value="TilS/TtcA_N"/>
</dbReference>
<comment type="catalytic activity">
    <reaction evidence="6">
        <text>cytidine(34) in tRNA(Ile2) + L-lysine + ATP = lysidine(34) in tRNA(Ile2) + AMP + diphosphate + H(+)</text>
        <dbReference type="Rhea" id="RHEA:43744"/>
        <dbReference type="Rhea" id="RHEA-COMP:10625"/>
        <dbReference type="Rhea" id="RHEA-COMP:10670"/>
        <dbReference type="ChEBI" id="CHEBI:15378"/>
        <dbReference type="ChEBI" id="CHEBI:30616"/>
        <dbReference type="ChEBI" id="CHEBI:32551"/>
        <dbReference type="ChEBI" id="CHEBI:33019"/>
        <dbReference type="ChEBI" id="CHEBI:82748"/>
        <dbReference type="ChEBI" id="CHEBI:83665"/>
        <dbReference type="ChEBI" id="CHEBI:456215"/>
        <dbReference type="EC" id="6.3.4.19"/>
    </reaction>
</comment>
<evidence type="ECO:0000313" key="9">
    <source>
        <dbReference type="Proteomes" id="UP001385951"/>
    </source>
</evidence>
<dbReference type="GO" id="GO:0032267">
    <property type="term" value="F:tRNA(Ile)-lysidine synthase activity"/>
    <property type="evidence" value="ECO:0007669"/>
    <property type="project" value="UniProtKB-EC"/>
</dbReference>
<keyword evidence="5" id="KW-0067">ATP-binding</keyword>
<dbReference type="InterPro" id="IPR012094">
    <property type="entry name" value="tRNA_Ile_lys_synt"/>
</dbReference>
<evidence type="ECO:0000313" key="8">
    <source>
        <dbReference type="EMBL" id="KAK7693975.1"/>
    </source>
</evidence>
<keyword evidence="9" id="KW-1185">Reference proteome</keyword>
<feature type="domain" description="tRNA(Ile)-lysidine/2-thiocytidine synthase N-terminal" evidence="7">
    <location>
        <begin position="5"/>
        <end position="158"/>
    </location>
</feature>
<dbReference type="PANTHER" id="PTHR43033">
    <property type="entry name" value="TRNA(ILE)-LYSIDINE SYNTHASE-RELATED"/>
    <property type="match status" value="1"/>
</dbReference>
<proteinExistence type="predicted"/>
<accession>A0AAW0GL68</accession>
<evidence type="ECO:0000256" key="1">
    <source>
        <dbReference type="ARBA" id="ARBA00013267"/>
    </source>
</evidence>
<dbReference type="GO" id="GO:0005524">
    <property type="term" value="F:ATP binding"/>
    <property type="evidence" value="ECO:0007669"/>
    <property type="project" value="UniProtKB-KW"/>
</dbReference>
<organism evidence="8 9">
    <name type="scientific">Cerrena zonata</name>
    <dbReference type="NCBI Taxonomy" id="2478898"/>
    <lineage>
        <taxon>Eukaryota</taxon>
        <taxon>Fungi</taxon>
        <taxon>Dikarya</taxon>
        <taxon>Basidiomycota</taxon>
        <taxon>Agaricomycotina</taxon>
        <taxon>Agaricomycetes</taxon>
        <taxon>Polyporales</taxon>
        <taxon>Cerrenaceae</taxon>
        <taxon>Cerrena</taxon>
    </lineage>
</organism>
<dbReference type="Proteomes" id="UP001385951">
    <property type="component" value="Unassembled WGS sequence"/>
</dbReference>
<dbReference type="EC" id="6.3.4.19" evidence="1"/>
<dbReference type="PANTHER" id="PTHR43033:SF1">
    <property type="entry name" value="TRNA(ILE)-LYSIDINE SYNTHASE-RELATED"/>
    <property type="match status" value="1"/>
</dbReference>
<name>A0AAW0GL68_9APHY</name>
<dbReference type="EMBL" id="JASBNA010000003">
    <property type="protein sequence ID" value="KAK7693975.1"/>
    <property type="molecule type" value="Genomic_DNA"/>
</dbReference>
<dbReference type="SUPFAM" id="SSF52402">
    <property type="entry name" value="Adenine nucleotide alpha hydrolases-like"/>
    <property type="match status" value="1"/>
</dbReference>